<feature type="compositionally biased region" description="Low complexity" evidence="1">
    <location>
        <begin position="143"/>
        <end position="152"/>
    </location>
</feature>
<protein>
    <submittedName>
        <fullName evidence="2">Uncharacterized protein</fullName>
    </submittedName>
</protein>
<dbReference type="AlphaFoldDB" id="A0AAV2ELX2"/>
<keyword evidence="3" id="KW-1185">Reference proteome</keyword>
<proteinExistence type="predicted"/>
<dbReference type="EMBL" id="OZ034818">
    <property type="protein sequence ID" value="CAL1386668.1"/>
    <property type="molecule type" value="Genomic_DNA"/>
</dbReference>
<evidence type="ECO:0000313" key="3">
    <source>
        <dbReference type="Proteomes" id="UP001497516"/>
    </source>
</evidence>
<feature type="compositionally biased region" description="Basic and acidic residues" evidence="1">
    <location>
        <begin position="128"/>
        <end position="142"/>
    </location>
</feature>
<feature type="region of interest" description="Disordered" evidence="1">
    <location>
        <begin position="39"/>
        <end position="59"/>
    </location>
</feature>
<organism evidence="2 3">
    <name type="scientific">Linum trigynum</name>
    <dbReference type="NCBI Taxonomy" id="586398"/>
    <lineage>
        <taxon>Eukaryota</taxon>
        <taxon>Viridiplantae</taxon>
        <taxon>Streptophyta</taxon>
        <taxon>Embryophyta</taxon>
        <taxon>Tracheophyta</taxon>
        <taxon>Spermatophyta</taxon>
        <taxon>Magnoliopsida</taxon>
        <taxon>eudicotyledons</taxon>
        <taxon>Gunneridae</taxon>
        <taxon>Pentapetalae</taxon>
        <taxon>rosids</taxon>
        <taxon>fabids</taxon>
        <taxon>Malpighiales</taxon>
        <taxon>Linaceae</taxon>
        <taxon>Linum</taxon>
    </lineage>
</organism>
<dbReference type="Proteomes" id="UP001497516">
    <property type="component" value="Chromosome 5"/>
</dbReference>
<evidence type="ECO:0000256" key="1">
    <source>
        <dbReference type="SAM" id="MobiDB-lite"/>
    </source>
</evidence>
<evidence type="ECO:0000313" key="2">
    <source>
        <dbReference type="EMBL" id="CAL1386668.1"/>
    </source>
</evidence>
<reference evidence="2 3" key="1">
    <citation type="submission" date="2024-04" db="EMBL/GenBank/DDBJ databases">
        <authorList>
            <person name="Fracassetti M."/>
        </authorList>
    </citation>
    <scope>NUCLEOTIDE SEQUENCE [LARGE SCALE GENOMIC DNA]</scope>
</reference>
<name>A0AAV2ELX2_9ROSI</name>
<gene>
    <name evidence="2" type="ORF">LTRI10_LOCUS27703</name>
</gene>
<sequence>MKPRTRTRGLSSLYLCSHGPAQATIRYLTYNISIRSHEPVEEERFDKEKKGRRLTERRETNQGRLSFSIEAGEEIHPPVATAGHRIHHLLYAAGRSAIACGFRSLPVFPGRRPPPPAATAAGSFAAEEEQREKNRPPPDRYRPLLSLLSPPRFFCSRHPPESKRGKTLKR</sequence>
<feature type="region of interest" description="Disordered" evidence="1">
    <location>
        <begin position="111"/>
        <end position="170"/>
    </location>
</feature>
<accession>A0AAV2ELX2</accession>